<proteinExistence type="predicted"/>
<organism evidence="1 2">
    <name type="scientific">Plakobranchus ocellatus</name>
    <dbReference type="NCBI Taxonomy" id="259542"/>
    <lineage>
        <taxon>Eukaryota</taxon>
        <taxon>Metazoa</taxon>
        <taxon>Spiralia</taxon>
        <taxon>Lophotrochozoa</taxon>
        <taxon>Mollusca</taxon>
        <taxon>Gastropoda</taxon>
        <taxon>Heterobranchia</taxon>
        <taxon>Euthyneura</taxon>
        <taxon>Panpulmonata</taxon>
        <taxon>Sacoglossa</taxon>
        <taxon>Placobranchoidea</taxon>
        <taxon>Plakobranchidae</taxon>
        <taxon>Plakobranchus</taxon>
    </lineage>
</organism>
<accession>A0AAV4AJ64</accession>
<dbReference type="EMBL" id="BLXT01004237">
    <property type="protein sequence ID" value="GFO11216.1"/>
    <property type="molecule type" value="Genomic_DNA"/>
</dbReference>
<dbReference type="Proteomes" id="UP000735302">
    <property type="component" value="Unassembled WGS sequence"/>
</dbReference>
<gene>
    <name evidence="1" type="ORF">PoB_003772100</name>
</gene>
<protein>
    <submittedName>
        <fullName evidence="1">Uncharacterized protein</fullName>
    </submittedName>
</protein>
<sequence length="137" mass="15221">METSTLDMSFESANLLSSTSSPKYWFDIFLTASNFSPGGIHSILKFLLSSVLLIKDTENFLESEVIVYFFNFVARASSAQRNHFVGSSRRFASRQVQKEGEGKSQSVADNAGENIKEAAIKIWVVRPASTAVWTMVL</sequence>
<comment type="caution">
    <text evidence="1">The sequence shown here is derived from an EMBL/GenBank/DDBJ whole genome shotgun (WGS) entry which is preliminary data.</text>
</comment>
<evidence type="ECO:0000313" key="2">
    <source>
        <dbReference type="Proteomes" id="UP000735302"/>
    </source>
</evidence>
<reference evidence="1 2" key="1">
    <citation type="journal article" date="2021" name="Elife">
        <title>Chloroplast acquisition without the gene transfer in kleptoplastic sea slugs, Plakobranchus ocellatus.</title>
        <authorList>
            <person name="Maeda T."/>
            <person name="Takahashi S."/>
            <person name="Yoshida T."/>
            <person name="Shimamura S."/>
            <person name="Takaki Y."/>
            <person name="Nagai Y."/>
            <person name="Toyoda A."/>
            <person name="Suzuki Y."/>
            <person name="Arimoto A."/>
            <person name="Ishii H."/>
            <person name="Satoh N."/>
            <person name="Nishiyama T."/>
            <person name="Hasebe M."/>
            <person name="Maruyama T."/>
            <person name="Minagawa J."/>
            <person name="Obokata J."/>
            <person name="Shigenobu S."/>
        </authorList>
    </citation>
    <scope>NUCLEOTIDE SEQUENCE [LARGE SCALE GENOMIC DNA]</scope>
</reference>
<keyword evidence="2" id="KW-1185">Reference proteome</keyword>
<evidence type="ECO:0000313" key="1">
    <source>
        <dbReference type="EMBL" id="GFO11216.1"/>
    </source>
</evidence>
<name>A0AAV4AJ64_9GAST</name>
<dbReference type="AlphaFoldDB" id="A0AAV4AJ64"/>